<protein>
    <submittedName>
        <fullName evidence="1">Uncharacterized protein</fullName>
    </submittedName>
</protein>
<gene>
    <name evidence="1" type="ORF">PROSTU_01974</name>
</gene>
<dbReference type="AlphaFoldDB" id="A0AA86YVV5"/>
<name>A0AA86YVV5_PROST</name>
<reference evidence="1 2" key="3">
    <citation type="submission" date="2008-05" db="EMBL/GenBank/DDBJ databases">
        <authorList>
            <person name="Fulton L."/>
            <person name="Clifton S."/>
            <person name="Fulton B."/>
            <person name="Xu J."/>
            <person name="Minx P."/>
            <person name="Pepin K.H."/>
            <person name="Johnson M."/>
            <person name="Thiruvilangam P."/>
            <person name="Bhonagiri V."/>
            <person name="Nash W.E."/>
            <person name="Mardis E.R."/>
            <person name="Wilson R.K."/>
        </authorList>
    </citation>
    <scope>NUCLEOTIDE SEQUENCE [LARGE SCALE GENOMIC DNA]</scope>
    <source>
        <strain evidence="1 2">ATCC 25827</strain>
    </source>
</reference>
<reference evidence="2" key="2">
    <citation type="submission" date="2008-04" db="EMBL/GenBank/DDBJ databases">
        <title>Draft genome sequence of Providencia stuartii(ATCC 25827).</title>
        <authorList>
            <person name="Sudarsanam P."/>
            <person name="Ley R."/>
            <person name="Guruge J."/>
            <person name="Turnbaugh P.J."/>
            <person name="Mahowald M."/>
            <person name="Liep D."/>
            <person name="Gordon J."/>
        </authorList>
    </citation>
    <scope>NUCLEOTIDE SEQUENCE [LARGE SCALE GENOMIC DNA]</scope>
    <source>
        <strain evidence="2">ATCC 25827</strain>
    </source>
</reference>
<proteinExistence type="predicted"/>
<dbReference type="Proteomes" id="UP000004506">
    <property type="component" value="Unassembled WGS sequence"/>
</dbReference>
<comment type="caution">
    <text evidence="1">The sequence shown here is derived from an EMBL/GenBank/DDBJ whole genome shotgun (WGS) entry which is preliminary data.</text>
</comment>
<evidence type="ECO:0000313" key="2">
    <source>
        <dbReference type="Proteomes" id="UP000004506"/>
    </source>
</evidence>
<evidence type="ECO:0000313" key="1">
    <source>
        <dbReference type="EMBL" id="EDU58793.1"/>
    </source>
</evidence>
<accession>A0AA86YVV5</accession>
<reference evidence="2" key="1">
    <citation type="submission" date="2008-04" db="EMBL/GenBank/DDBJ databases">
        <title>Draft genome sequence of Providencia stuartii (ATCC 25827).</title>
        <authorList>
            <person name="Sudarsanam P."/>
            <person name="Ley R."/>
            <person name="Guruge J."/>
            <person name="Turnbaugh P.J."/>
            <person name="Mahowald M."/>
            <person name="Liep D."/>
            <person name="Gordon J."/>
        </authorList>
    </citation>
    <scope>NUCLEOTIDE SEQUENCE [LARGE SCALE GENOMIC DNA]</scope>
    <source>
        <strain evidence="2">ATCC 25827</strain>
    </source>
</reference>
<sequence length="43" mass="4909">MDCRQWVGFAATQGIPYRVITFYFLRFKGYISPSFGASTQLSP</sequence>
<organism evidence="1 2">
    <name type="scientific">Providencia stuartii ATCC 25827</name>
    <dbReference type="NCBI Taxonomy" id="471874"/>
    <lineage>
        <taxon>Bacteria</taxon>
        <taxon>Pseudomonadati</taxon>
        <taxon>Pseudomonadota</taxon>
        <taxon>Gammaproteobacteria</taxon>
        <taxon>Enterobacterales</taxon>
        <taxon>Morganellaceae</taxon>
        <taxon>Providencia</taxon>
    </lineage>
</organism>
<dbReference type="EMBL" id="ABJD02000101">
    <property type="protein sequence ID" value="EDU58793.1"/>
    <property type="molecule type" value="Genomic_DNA"/>
</dbReference>